<dbReference type="VEuPathDB" id="VectorBase:AALB20_026753"/>
<evidence type="ECO:0000259" key="2">
    <source>
        <dbReference type="PROSITE" id="PS00036"/>
    </source>
</evidence>
<feature type="compositionally biased region" description="Basic and acidic residues" evidence="1">
    <location>
        <begin position="375"/>
        <end position="384"/>
    </location>
</feature>
<dbReference type="EMBL" id="JQ266224">
    <property type="protein sequence ID" value="AFF19517.1"/>
    <property type="molecule type" value="Genomic_DNA"/>
</dbReference>
<dbReference type="InterPro" id="IPR046347">
    <property type="entry name" value="bZIP_sf"/>
</dbReference>
<accession>H9NAC6</accession>
<dbReference type="GO" id="GO:0003700">
    <property type="term" value="F:DNA-binding transcription factor activity"/>
    <property type="evidence" value="ECO:0007669"/>
    <property type="project" value="InterPro"/>
</dbReference>
<dbReference type="PROSITE" id="PS00036">
    <property type="entry name" value="BZIP_BASIC"/>
    <property type="match status" value="1"/>
</dbReference>
<dbReference type="KEGG" id="aali:118468741"/>
<dbReference type="EnsemblMetazoa" id="AALB000241-RA">
    <property type="protein sequence ID" value="AALB000241-PA"/>
    <property type="gene ID" value="AALB000241"/>
</dbReference>
<name>H9NAC6_ANOAL</name>
<dbReference type="OrthoDB" id="7739172at2759"/>
<evidence type="ECO:0000256" key="1">
    <source>
        <dbReference type="SAM" id="MobiDB-lite"/>
    </source>
</evidence>
<protein>
    <submittedName>
        <fullName evidence="3 4">BZIP1</fullName>
    </submittedName>
</protein>
<dbReference type="AlphaFoldDB" id="H9NAC6"/>
<evidence type="ECO:0000313" key="3">
    <source>
        <dbReference type="EMBL" id="AFF19517.1"/>
    </source>
</evidence>
<proteinExistence type="predicted"/>
<reference evidence="4" key="3">
    <citation type="submission" date="2023-05" db="UniProtKB">
        <authorList>
            <consortium name="EnsemblMetazoa"/>
        </authorList>
    </citation>
    <scope>IDENTIFICATION</scope>
    <source>
        <strain evidence="4">STECLA/ALBI9_A</strain>
    </source>
</reference>
<feature type="region of interest" description="Disordered" evidence="1">
    <location>
        <begin position="375"/>
        <end position="394"/>
    </location>
</feature>
<dbReference type="VEuPathDB" id="VectorBase:AALB000241"/>
<dbReference type="RefSeq" id="XP_035795792.1">
    <property type="nucleotide sequence ID" value="XM_035939899.1"/>
</dbReference>
<dbReference type="Proteomes" id="UP000069272">
    <property type="component" value="Chromosome 2L"/>
</dbReference>
<dbReference type="InterPro" id="IPR004827">
    <property type="entry name" value="bZIP"/>
</dbReference>
<reference evidence="3" key="1">
    <citation type="submission" date="2011-12" db="EMBL/GenBank/DDBJ databases">
        <title>A conserved mosquito-specific bZip1 gene is maternally and zygotically transcribed, functionally important, and provides the most abundant intronic miRNAs in the Aedes aegypti embryo.</title>
        <authorList>
            <person name="Criscione F."/>
            <person name="Mead E.A."/>
            <person name="Smith M."/>
            <person name="Tu Z."/>
        </authorList>
    </citation>
    <scope>NUCLEOTIDE SEQUENCE</scope>
</reference>
<reference evidence="4 5" key="2">
    <citation type="journal article" date="2017" name="G3 (Bethesda)">
        <title>The Physical Genome Mapping of Anopheles albimanus Corrected Scaffold Misassemblies and Identified Interarm Rearrangements in Genus Anopheles.</title>
        <authorList>
            <person name="Artemov G.N."/>
            <person name="Peery A.N."/>
            <person name="Jiang X."/>
            <person name="Tu Z."/>
            <person name="Stegniy V.N."/>
            <person name="Sharakhova M.V."/>
            <person name="Sharakhov I.V."/>
        </authorList>
    </citation>
    <scope>NUCLEOTIDE SEQUENCE [LARGE SCALE GENOMIC DNA]</scope>
    <source>
        <strain evidence="4 5">ALBI9_A</strain>
    </source>
</reference>
<feature type="compositionally biased region" description="Basic and acidic residues" evidence="1">
    <location>
        <begin position="24"/>
        <end position="37"/>
    </location>
</feature>
<dbReference type="SUPFAM" id="SSF57959">
    <property type="entry name" value="Leucine zipper domain"/>
    <property type="match status" value="1"/>
</dbReference>
<evidence type="ECO:0000313" key="5">
    <source>
        <dbReference type="Proteomes" id="UP000069272"/>
    </source>
</evidence>
<feature type="region of interest" description="Disordered" evidence="1">
    <location>
        <begin position="19"/>
        <end position="63"/>
    </location>
</feature>
<organism evidence="3">
    <name type="scientific">Anopheles albimanus</name>
    <name type="common">New world malaria mosquito</name>
    <dbReference type="NCBI Taxonomy" id="7167"/>
    <lineage>
        <taxon>Eukaryota</taxon>
        <taxon>Metazoa</taxon>
        <taxon>Ecdysozoa</taxon>
        <taxon>Arthropoda</taxon>
        <taxon>Hexapoda</taxon>
        <taxon>Insecta</taxon>
        <taxon>Pterygota</taxon>
        <taxon>Neoptera</taxon>
        <taxon>Endopterygota</taxon>
        <taxon>Diptera</taxon>
        <taxon>Nematocera</taxon>
        <taxon>Culicoidea</taxon>
        <taxon>Culicidae</taxon>
        <taxon>Anophelinae</taxon>
        <taxon>Anopheles</taxon>
    </lineage>
</organism>
<feature type="domain" description="BZIP" evidence="2">
    <location>
        <begin position="382"/>
        <end position="395"/>
    </location>
</feature>
<keyword evidence="5" id="KW-1185">Reference proteome</keyword>
<dbReference type="GO" id="GO:0005634">
    <property type="term" value="C:nucleus"/>
    <property type="evidence" value="ECO:0007669"/>
    <property type="project" value="UniProtKB-ARBA"/>
</dbReference>
<dbReference type="GeneID" id="118468741"/>
<sequence length="455" mass="50128">MADYDAAAALLLLSSGGLSPQAIDSEKNNNRRSEGATKENIIPTGPMHTRGSTNRAAAGQKETPTMMSSLRQQNALQCKVIAPEVNLPATPLLTVKRTGLYTPDREAAIVKKTRYRPILPKREQPTLLREHDSPEQLLGRWDDSRTSSPIIPAIAAIGQSTIPSGHDRNDGSGSDGELERLVHKKVYASPGMHGFAMQLNAGTENRYEVSSPEPLMITRSMKAETTAIDSSSISEINTPYDDEGDGASAAATASVPAAVVAVTTGSHSELNFRPVRNSIGIGMVKAEEKAQLSPSDSGNSSIHDEILQSGLIIQAWTRGSDISTGLPENVKIELHNILQTSLYNKECYTKEKMAEFPMDVGYHPNKSRLRKEYSNDAEAADRAKNNLASRRSRHKKKMVTQLMNISLEYDRQENRELFLQERWLTNFIFELEDKALQQGIDTQVLRKLRADCGFQ</sequence>
<dbReference type="Pfam" id="PF07716">
    <property type="entry name" value="bZIP_2"/>
    <property type="match status" value="1"/>
</dbReference>
<evidence type="ECO:0000313" key="4">
    <source>
        <dbReference type="EnsemblMetazoa" id="AALB000241-PA"/>
    </source>
</evidence>